<feature type="chain" id="PRO_5002710452" description="Lipoprotein" evidence="1">
    <location>
        <begin position="30"/>
        <end position="207"/>
    </location>
</feature>
<dbReference type="STRING" id="402881.Plav_0405"/>
<dbReference type="EMBL" id="CP000774">
    <property type="protein sequence ID" value="ABS62028.1"/>
    <property type="molecule type" value="Genomic_DNA"/>
</dbReference>
<evidence type="ECO:0000313" key="2">
    <source>
        <dbReference type="EMBL" id="ABS62028.1"/>
    </source>
</evidence>
<accession>A7HQ45</accession>
<dbReference type="KEGG" id="pla:Plav_0405"/>
<organism evidence="2 3">
    <name type="scientific">Parvibaculum lavamentivorans (strain DS-1 / DSM 13023 / NCIMB 13966)</name>
    <dbReference type="NCBI Taxonomy" id="402881"/>
    <lineage>
        <taxon>Bacteria</taxon>
        <taxon>Pseudomonadati</taxon>
        <taxon>Pseudomonadota</taxon>
        <taxon>Alphaproteobacteria</taxon>
        <taxon>Hyphomicrobiales</taxon>
        <taxon>Parvibaculaceae</taxon>
        <taxon>Parvibaculum</taxon>
    </lineage>
</organism>
<reference evidence="2 3" key="1">
    <citation type="journal article" date="2011" name="Stand. Genomic Sci.">
        <title>Complete genome sequence of Parvibaculum lavamentivorans type strain (DS-1(T)).</title>
        <authorList>
            <person name="Schleheck D."/>
            <person name="Weiss M."/>
            <person name="Pitluck S."/>
            <person name="Bruce D."/>
            <person name="Land M.L."/>
            <person name="Han S."/>
            <person name="Saunders E."/>
            <person name="Tapia R."/>
            <person name="Detter C."/>
            <person name="Brettin T."/>
            <person name="Han J."/>
            <person name="Woyke T."/>
            <person name="Goodwin L."/>
            <person name="Pennacchio L."/>
            <person name="Nolan M."/>
            <person name="Cook A.M."/>
            <person name="Kjelleberg S."/>
            <person name="Thomas T."/>
        </authorList>
    </citation>
    <scope>NUCLEOTIDE SEQUENCE [LARGE SCALE GENOMIC DNA]</scope>
    <source>
        <strain evidence="3">DS-1 / DSM 13023 / NCIMB 13966</strain>
    </source>
</reference>
<feature type="signal peptide" evidence="1">
    <location>
        <begin position="1"/>
        <end position="29"/>
    </location>
</feature>
<dbReference type="Proteomes" id="UP000006377">
    <property type="component" value="Chromosome"/>
</dbReference>
<dbReference type="PROSITE" id="PS51257">
    <property type="entry name" value="PROKAR_LIPOPROTEIN"/>
    <property type="match status" value="1"/>
</dbReference>
<evidence type="ECO:0000256" key="1">
    <source>
        <dbReference type="SAM" id="SignalP"/>
    </source>
</evidence>
<evidence type="ECO:0000313" key="3">
    <source>
        <dbReference type="Proteomes" id="UP000006377"/>
    </source>
</evidence>
<dbReference type="OrthoDB" id="8447133at2"/>
<proteinExistence type="predicted"/>
<dbReference type="HOGENOM" id="CLU_113307_0_0_5"/>
<dbReference type="AlphaFoldDB" id="A7HQ45"/>
<gene>
    <name evidence="2" type="ordered locus">Plav_0405</name>
</gene>
<protein>
    <recommendedName>
        <fullName evidence="4">Lipoprotein</fullName>
    </recommendedName>
</protein>
<evidence type="ECO:0008006" key="4">
    <source>
        <dbReference type="Google" id="ProtNLM"/>
    </source>
</evidence>
<name>A7HQ45_PARL1</name>
<keyword evidence="3" id="KW-1185">Reference proteome</keyword>
<sequence>MNLVEKSAFSMLRRLGAVVFLGLLAAACAGDPPPPPASANVSFEARSAFQIPVAFVAVDSYFTPSGRAPYVEHLHKVSPESIARAWARARLVATGGPGTASLAILDGTVISEQLDKKGGLTGVFGDQLDTRLKARLKARLTVERPDAEGNPASWMAEVDATAERTILESASLNERDAAYAALMQSLAEKFDAALTAEVERSMRPVLR</sequence>
<keyword evidence="1" id="KW-0732">Signal</keyword>
<dbReference type="RefSeq" id="WP_011995319.1">
    <property type="nucleotide sequence ID" value="NC_009719.1"/>
</dbReference>